<evidence type="ECO:0000256" key="1">
    <source>
        <dbReference type="ARBA" id="ARBA00001947"/>
    </source>
</evidence>
<evidence type="ECO:0000313" key="7">
    <source>
        <dbReference type="EMBL" id="GAH66392.1"/>
    </source>
</evidence>
<comment type="caution">
    <text evidence="7">The sequence shown here is derived from an EMBL/GenBank/DDBJ whole genome shotgun (WGS) entry which is preliminary data.</text>
</comment>
<dbReference type="SUPFAM" id="SSF53187">
    <property type="entry name" value="Zn-dependent exopeptidases"/>
    <property type="match status" value="1"/>
</dbReference>
<dbReference type="InterPro" id="IPR055438">
    <property type="entry name" value="AstE_AspA_cat"/>
</dbReference>
<dbReference type="InterPro" id="IPR053138">
    <property type="entry name" value="N-alpha-Ac-DABA_deacetylase"/>
</dbReference>
<protein>
    <recommendedName>
        <fullName evidence="6">Succinylglutamate desuccinylase/Aspartoacylase catalytic domain-containing protein</fullName>
    </recommendedName>
</protein>
<dbReference type="GO" id="GO:0016788">
    <property type="term" value="F:hydrolase activity, acting on ester bonds"/>
    <property type="evidence" value="ECO:0007669"/>
    <property type="project" value="InterPro"/>
</dbReference>
<dbReference type="AlphaFoldDB" id="X1HAI3"/>
<feature type="region of interest" description="Disordered" evidence="5">
    <location>
        <begin position="31"/>
        <end position="50"/>
    </location>
</feature>
<evidence type="ECO:0000256" key="3">
    <source>
        <dbReference type="ARBA" id="ARBA00022801"/>
    </source>
</evidence>
<dbReference type="GO" id="GO:0046872">
    <property type="term" value="F:metal ion binding"/>
    <property type="evidence" value="ECO:0007669"/>
    <property type="project" value="UniProtKB-KW"/>
</dbReference>
<name>X1HAI3_9ZZZZ</name>
<gene>
    <name evidence="7" type="ORF">S03H2_46763</name>
</gene>
<dbReference type="CDD" id="cd01653">
    <property type="entry name" value="GATase1"/>
    <property type="match status" value="1"/>
</dbReference>
<proteinExistence type="predicted"/>
<dbReference type="Pfam" id="PF24827">
    <property type="entry name" value="AstE_AspA_cat"/>
    <property type="match status" value="1"/>
</dbReference>
<keyword evidence="4" id="KW-0862">Zinc</keyword>
<evidence type="ECO:0000259" key="6">
    <source>
        <dbReference type="Pfam" id="PF24827"/>
    </source>
</evidence>
<evidence type="ECO:0000256" key="4">
    <source>
        <dbReference type="ARBA" id="ARBA00022833"/>
    </source>
</evidence>
<reference evidence="7" key="1">
    <citation type="journal article" date="2014" name="Front. Microbiol.">
        <title>High frequency of phylogenetically diverse reductive dehalogenase-homologous genes in deep subseafloor sedimentary metagenomes.</title>
        <authorList>
            <person name="Kawai M."/>
            <person name="Futagami T."/>
            <person name="Toyoda A."/>
            <person name="Takaki Y."/>
            <person name="Nishi S."/>
            <person name="Hori S."/>
            <person name="Arai W."/>
            <person name="Tsubouchi T."/>
            <person name="Morono Y."/>
            <person name="Uchiyama I."/>
            <person name="Ito T."/>
            <person name="Fujiyama A."/>
            <person name="Inagaki F."/>
            <person name="Takami H."/>
        </authorList>
    </citation>
    <scope>NUCLEOTIDE SEQUENCE</scope>
    <source>
        <strain evidence="7">Expedition CK06-06</strain>
    </source>
</reference>
<dbReference type="PANTHER" id="PTHR37326">
    <property type="entry name" value="BLL3975 PROTEIN"/>
    <property type="match status" value="1"/>
</dbReference>
<feature type="non-terminal residue" evidence="7">
    <location>
        <position position="267"/>
    </location>
</feature>
<accession>X1HAI3</accession>
<keyword evidence="2" id="KW-0479">Metal-binding</keyword>
<dbReference type="PANTHER" id="PTHR37326:SF1">
    <property type="entry name" value="BLL3975 PROTEIN"/>
    <property type="match status" value="1"/>
</dbReference>
<evidence type="ECO:0000256" key="2">
    <source>
        <dbReference type="ARBA" id="ARBA00022723"/>
    </source>
</evidence>
<sequence>AEQIRHWTITRGKLIVVPQANKPALQNRTRRMPSLPRDRSDLNRNFPKTDGETSRCTLSTALWALVCSHRPDWLLDLHEGSDFTQINKESVGSSIIAAKSTEAKKKAYRMLEALNDTIEEPEKKFILKSPPANGSLARAAADSLQIKSMILETTMKDQPLSLRARQHRIMVHRFLTDLRMVSGNVDVLVNAGNRSNVIYVALYDAGGVGHKGPTELEKDLGELVDVVVRRVGSPEIRSGALKQFDVLIIPGGSGSKQARALGTDGCR</sequence>
<feature type="non-terminal residue" evidence="7">
    <location>
        <position position="1"/>
    </location>
</feature>
<dbReference type="Gene3D" id="3.40.630.10">
    <property type="entry name" value="Zn peptidases"/>
    <property type="match status" value="1"/>
</dbReference>
<evidence type="ECO:0000256" key="5">
    <source>
        <dbReference type="SAM" id="MobiDB-lite"/>
    </source>
</evidence>
<feature type="domain" description="Succinylglutamate desuccinylase/Aspartoacylase catalytic" evidence="6">
    <location>
        <begin position="3"/>
        <end position="140"/>
    </location>
</feature>
<dbReference type="EMBL" id="BARU01029394">
    <property type="protein sequence ID" value="GAH66392.1"/>
    <property type="molecule type" value="Genomic_DNA"/>
</dbReference>
<keyword evidence="3" id="KW-0378">Hydrolase</keyword>
<comment type="cofactor">
    <cofactor evidence="1">
        <name>Zn(2+)</name>
        <dbReference type="ChEBI" id="CHEBI:29105"/>
    </cofactor>
</comment>
<feature type="compositionally biased region" description="Basic and acidic residues" evidence="5">
    <location>
        <begin position="36"/>
        <end position="50"/>
    </location>
</feature>
<organism evidence="7">
    <name type="scientific">marine sediment metagenome</name>
    <dbReference type="NCBI Taxonomy" id="412755"/>
    <lineage>
        <taxon>unclassified sequences</taxon>
        <taxon>metagenomes</taxon>
        <taxon>ecological metagenomes</taxon>
    </lineage>
</organism>